<dbReference type="EMBL" id="MT774392">
    <property type="protein sequence ID" value="QOR59664.1"/>
    <property type="molecule type" value="Genomic_DNA"/>
</dbReference>
<evidence type="ECO:0000256" key="1">
    <source>
        <dbReference type="SAM" id="MobiDB-lite"/>
    </source>
</evidence>
<keyword evidence="3" id="KW-1185">Reference proteome</keyword>
<accession>A0A7M1RZV7</accession>
<evidence type="ECO:0000313" key="2">
    <source>
        <dbReference type="EMBL" id="QOR59664.1"/>
    </source>
</evidence>
<dbReference type="Proteomes" id="UP000594055">
    <property type="component" value="Segment"/>
</dbReference>
<feature type="region of interest" description="Disordered" evidence="1">
    <location>
        <begin position="282"/>
        <end position="303"/>
    </location>
</feature>
<feature type="compositionally biased region" description="Polar residues" evidence="1">
    <location>
        <begin position="282"/>
        <end position="291"/>
    </location>
</feature>
<name>A0A7M1RZV7_9CAUD</name>
<proteinExistence type="predicted"/>
<evidence type="ECO:0000313" key="3">
    <source>
        <dbReference type="Proteomes" id="UP000594055"/>
    </source>
</evidence>
<dbReference type="KEGG" id="vg:65130274"/>
<protein>
    <submittedName>
        <fullName evidence="2">Uncharacterized protein</fullName>
    </submittedName>
</protein>
<dbReference type="RefSeq" id="YP_010111822.1">
    <property type="nucleotide sequence ID" value="NC_055885.1"/>
</dbReference>
<dbReference type="GeneID" id="65130274"/>
<organism evidence="2 3">
    <name type="scientific">uncultured phage cr128_1</name>
    <dbReference type="NCBI Taxonomy" id="2772076"/>
    <lineage>
        <taxon>Viruses</taxon>
        <taxon>Duplodnaviria</taxon>
        <taxon>Heunggongvirae</taxon>
        <taxon>Uroviricota</taxon>
        <taxon>Caudoviricetes</taxon>
        <taxon>Crassvirales</taxon>
        <taxon>Steigviridae</taxon>
        <taxon>Asinivirinae</taxon>
        <taxon>Mahlunavirus</taxon>
        <taxon>Mahlunavirus rarus</taxon>
    </lineage>
</organism>
<reference evidence="2 3" key="1">
    <citation type="submission" date="2020-07" db="EMBL/GenBank/DDBJ databases">
        <title>Taxonomic proposal: Crassvirales, a new order of highly abundant and diverse bacterial viruses.</title>
        <authorList>
            <person name="Shkoporov A.N."/>
            <person name="Stockdale S.R."/>
            <person name="Guerin E."/>
            <person name="Ross R.P."/>
            <person name="Hill C."/>
        </authorList>
    </citation>
    <scope>NUCLEOTIDE SEQUENCE [LARGE SCALE GENOMIC DNA]</scope>
</reference>
<sequence>MTNKIFMAFATGSESTEGNVVKKYTGVGSVSVLAVNPDKETLEKLYNTTINDGPSYLSEVEVGPEGDKHTVPQVRIDFIVQTDPEKCNGIDMKTKIPFFITREVRYNRDRSKVQVINKYGETTWLPIENAKSGTVPANLSWFEPADFRPAYIGEEDLTGFLKAYLNIPNKSYRKASGEVVEIPNKADAEARLDKIDNYFKGDYSELREAISLQPKNRVKGLFGVRTTEDGKQYQAVYTQKFLKNSVTDYSRLDAELQERKAAGAYPTTEFEVCDLKEYTVESTDFNNNPEPSSDMPMQDSPWF</sequence>